<name>A0AAN9PER1_CLITE</name>
<accession>A0AAN9PER1</accession>
<keyword evidence="2" id="KW-1185">Reference proteome</keyword>
<dbReference type="AlphaFoldDB" id="A0AAN9PER1"/>
<evidence type="ECO:0000313" key="2">
    <source>
        <dbReference type="Proteomes" id="UP001359559"/>
    </source>
</evidence>
<comment type="caution">
    <text evidence="1">The sequence shown here is derived from an EMBL/GenBank/DDBJ whole genome shotgun (WGS) entry which is preliminary data.</text>
</comment>
<protein>
    <submittedName>
        <fullName evidence="1">Uncharacterized protein</fullName>
    </submittedName>
</protein>
<proteinExistence type="predicted"/>
<reference evidence="1 2" key="1">
    <citation type="submission" date="2024-01" db="EMBL/GenBank/DDBJ databases">
        <title>The genomes of 5 underutilized Papilionoideae crops provide insights into root nodulation and disease resistance.</title>
        <authorList>
            <person name="Yuan L."/>
        </authorList>
    </citation>
    <scope>NUCLEOTIDE SEQUENCE [LARGE SCALE GENOMIC DNA]</scope>
    <source>
        <strain evidence="1">LY-2023</strain>
        <tissue evidence="1">Leaf</tissue>
    </source>
</reference>
<sequence>MSHMVMVMSNVKPRVMAYLEKATARLGHFPFVSSCFSPPYLNYGHGKSKSSVVRREYIHGGVIAICKYRDSYRRGIAQLLPIAKSRTHFSELGGKQFVIISLHSILLLDALILIVRFQCGKLFDGSLAEGVLLGDDLASQKITTITRNKGKRGEMNVNADLTIESSEAGSSTPTVSKGTDLNTTLGKRTYSDPSVLAELQSTKCNDMNLSLLVRYVHAWSCPLFAHVLGEILTTDYFTTGMMLLRTDFRN</sequence>
<organism evidence="1 2">
    <name type="scientific">Clitoria ternatea</name>
    <name type="common">Butterfly pea</name>
    <dbReference type="NCBI Taxonomy" id="43366"/>
    <lineage>
        <taxon>Eukaryota</taxon>
        <taxon>Viridiplantae</taxon>
        <taxon>Streptophyta</taxon>
        <taxon>Embryophyta</taxon>
        <taxon>Tracheophyta</taxon>
        <taxon>Spermatophyta</taxon>
        <taxon>Magnoliopsida</taxon>
        <taxon>eudicotyledons</taxon>
        <taxon>Gunneridae</taxon>
        <taxon>Pentapetalae</taxon>
        <taxon>rosids</taxon>
        <taxon>fabids</taxon>
        <taxon>Fabales</taxon>
        <taxon>Fabaceae</taxon>
        <taxon>Papilionoideae</taxon>
        <taxon>50 kb inversion clade</taxon>
        <taxon>NPAAA clade</taxon>
        <taxon>indigoferoid/millettioid clade</taxon>
        <taxon>Phaseoleae</taxon>
        <taxon>Clitoria</taxon>
    </lineage>
</organism>
<evidence type="ECO:0000313" key="1">
    <source>
        <dbReference type="EMBL" id="KAK7294437.1"/>
    </source>
</evidence>
<gene>
    <name evidence="1" type="ORF">RJT34_17326</name>
</gene>
<dbReference type="EMBL" id="JAYKXN010000004">
    <property type="protein sequence ID" value="KAK7294437.1"/>
    <property type="molecule type" value="Genomic_DNA"/>
</dbReference>
<dbReference type="Proteomes" id="UP001359559">
    <property type="component" value="Unassembled WGS sequence"/>
</dbReference>